<dbReference type="RefSeq" id="WP_198114824.1">
    <property type="nucleotide sequence ID" value="NZ_CP066121.1"/>
</dbReference>
<sequence>MIETKDIVIYKSERLTDTDNGGGKYSGQVIIDGQSNNLFNDVSELDRTLGDVSMRKVFPAVSTNDTDLLMGSTVFISETPKDPAVSALLFSTGSYTDERKSAQNRVESYLAKGGQIAGTPLDTLWQGMKQIQVCMFTTETESNVGDAIVLVSNEGKVNSHEQYVRILKVETRISKIVIELKEIEYKIATYSISDPLESDFVGLSAKSWYAGEKSTTIIRETLVADTGKYYSSTKATEKIQVGEFTVNVQDVFTQIIPSAQSETAIIDVNAAGEKVALVPGNDGVVTASYATYVAEAQNLYLGSSIMPSSVSFTLFNLQVNDIGGLLKTTSGTQVGTIDYQKGLIQWTSAAGTGSLNLNVSFKPASAPTQNTQSQSIKVTQANQGSNWTGVLVPPPAPGSVAVSFMVKGKFYELKDDGSGQLKAGATSIGSGSINYETGSWLLTTGELADVGSNILVLWCTPISTFVRSNLTLESPSFELQLGEAVAANSVMVKWKLEDVEKVATSNAQGKFTGDATGQINYATGVGRFIPNQLPQKGTVFTINYNSGYPLNQNLITTPSTDQELSFNVGTGNALQAGSIELKMELQDQLNQRWGELVLTDSKIDDTTGNLNDKLANTHGTINYITGAVVIKPFLEILVYQKTYQVFESWSK</sequence>
<dbReference type="EMBL" id="CP092085">
    <property type="protein sequence ID" value="UUN95941.1"/>
    <property type="molecule type" value="Genomic_DNA"/>
</dbReference>
<evidence type="ECO:0000313" key="2">
    <source>
        <dbReference type="Proteomes" id="UP000644140"/>
    </source>
</evidence>
<gene>
    <name evidence="1" type="ORF">I9054_011140</name>
</gene>
<dbReference type="Proteomes" id="UP000644140">
    <property type="component" value="Chromosome"/>
</dbReference>
<dbReference type="AlphaFoldDB" id="A0A8I1DKF9"/>
<name>A0A8I1DKF9_ACIBZ</name>
<proteinExistence type="predicted"/>
<evidence type="ECO:0000313" key="1">
    <source>
        <dbReference type="EMBL" id="UUN95941.1"/>
    </source>
</evidence>
<accession>A0A8I1DKF9</accession>
<protein>
    <submittedName>
        <fullName evidence="1">Uncharacterized protein</fullName>
    </submittedName>
</protein>
<reference evidence="1" key="1">
    <citation type="submission" date="2022-02" db="EMBL/GenBank/DDBJ databases">
        <title>Characterization of Tn125 harboring carbapenem-resistant Acinetobacter bereziniae clinical isolates.</title>
        <authorList>
            <person name="Wong N.-K."/>
            <person name="Pan Q."/>
        </authorList>
    </citation>
    <scope>NUCLEOTIDE SEQUENCE</scope>
    <source>
        <strain evidence="1">GD03393</strain>
    </source>
</reference>
<organism evidence="1 2">
    <name type="scientific">Acinetobacter bereziniae</name>
    <name type="common">Acinetobacter genomosp. 10</name>
    <dbReference type="NCBI Taxonomy" id="106648"/>
    <lineage>
        <taxon>Bacteria</taxon>
        <taxon>Pseudomonadati</taxon>
        <taxon>Pseudomonadota</taxon>
        <taxon>Gammaproteobacteria</taxon>
        <taxon>Moraxellales</taxon>
        <taxon>Moraxellaceae</taxon>
        <taxon>Acinetobacter</taxon>
    </lineage>
</organism>